<proteinExistence type="predicted"/>
<dbReference type="Proteomes" id="UP000250123">
    <property type="component" value="Chromosome SHEWBE"/>
</dbReference>
<accession>A0A330M2A0</accession>
<name>A0A330M2A0_9GAMM</name>
<organism evidence="1 2">
    <name type="scientific">Shewanella benthica</name>
    <dbReference type="NCBI Taxonomy" id="43661"/>
    <lineage>
        <taxon>Bacteria</taxon>
        <taxon>Pseudomonadati</taxon>
        <taxon>Pseudomonadota</taxon>
        <taxon>Gammaproteobacteria</taxon>
        <taxon>Alteromonadales</taxon>
        <taxon>Shewanellaceae</taxon>
        <taxon>Shewanella</taxon>
    </lineage>
</organism>
<evidence type="ECO:0000313" key="1">
    <source>
        <dbReference type="EMBL" id="SQH76799.1"/>
    </source>
</evidence>
<dbReference type="AlphaFoldDB" id="A0A330M2A0"/>
<reference evidence="2" key="1">
    <citation type="submission" date="2018-06" db="EMBL/GenBank/DDBJ databases">
        <authorList>
            <person name="Cea G.-C."/>
            <person name="William W."/>
        </authorList>
    </citation>
    <scope>NUCLEOTIDE SEQUENCE [LARGE SCALE GENOMIC DNA]</scope>
    <source>
        <strain evidence="2">DB21MT-2</strain>
    </source>
</reference>
<dbReference type="KEGG" id="sbk:SHEWBE_2836"/>
<dbReference type="EMBL" id="LS483452">
    <property type="protein sequence ID" value="SQH76799.1"/>
    <property type="molecule type" value="Genomic_DNA"/>
</dbReference>
<gene>
    <name evidence="1" type="ORF">SHEWBE_2836</name>
</gene>
<evidence type="ECO:0000313" key="2">
    <source>
        <dbReference type="Proteomes" id="UP000250123"/>
    </source>
</evidence>
<sequence>MQRDEFILDHLVQNLAGIPRVLAKRLFDGHAGTKIIRIQNLATYLNKHQLDRQIPARGLYRFLTQRYASMLLPSGFLVLKALFLWA</sequence>
<protein>
    <submittedName>
        <fullName evidence="1">Uncharacterized protein</fullName>
    </submittedName>
</protein>